<feature type="signal peptide" evidence="1">
    <location>
        <begin position="1"/>
        <end position="26"/>
    </location>
</feature>
<keyword evidence="1" id="KW-0732">Signal</keyword>
<evidence type="ECO:0000313" key="3">
    <source>
        <dbReference type="Proteomes" id="UP000244083"/>
    </source>
</evidence>
<proteinExistence type="predicted"/>
<reference evidence="3" key="1">
    <citation type="submission" date="2018-04" db="EMBL/GenBank/DDBJ databases">
        <title>Draft Genome Sequences of 10 Lactobacillus Species from 22 Commercial Probiotic Products.</title>
        <authorList>
            <person name="Gangiredla J."/>
            <person name="Barnaba T.J."/>
            <person name="Mammel M.K."/>
            <person name="Lacher D.W."/>
            <person name="Elkins C.A."/>
            <person name="Lampel K.A."/>
            <person name="Whitehouse C.A."/>
            <person name="Tartera C."/>
        </authorList>
    </citation>
    <scope>NUCLEOTIDE SEQUENCE [LARGE SCALE GENOMIC DNA]</scope>
    <source>
        <strain evidence="3">DS12_10</strain>
    </source>
</reference>
<comment type="caution">
    <text evidence="2">The sequence shown here is derived from an EMBL/GenBank/DDBJ whole genome shotgun (WGS) entry which is preliminary data.</text>
</comment>
<evidence type="ECO:0000256" key="1">
    <source>
        <dbReference type="SAM" id="SignalP"/>
    </source>
</evidence>
<dbReference type="Proteomes" id="UP000244083">
    <property type="component" value="Unassembled WGS sequence"/>
</dbReference>
<feature type="chain" id="PRO_5015669127" evidence="1">
    <location>
        <begin position="27"/>
        <end position="132"/>
    </location>
</feature>
<dbReference type="RefSeq" id="WP_107722207.1">
    <property type="nucleotide sequence ID" value="NZ_QAZN01000030.1"/>
</dbReference>
<sequence length="132" mass="15266">MKIKRFRLVLITMLVFPLFLFSTARAESKNSQVWIYNANNKLIKHYTYAKNRQKVHIINTTIGNAGGNADDASKVFPKLPQNASIKRIYKLTDYRKKSTVTIYSNKDMYIDADGIRVKVKLTNSQYKTLTEI</sequence>
<dbReference type="EMBL" id="QAZN01000030">
    <property type="protein sequence ID" value="PTV01046.1"/>
    <property type="molecule type" value="Genomic_DNA"/>
</dbReference>
<protein>
    <submittedName>
        <fullName evidence="2">Uncharacterized protein</fullName>
    </submittedName>
</protein>
<gene>
    <name evidence="2" type="ORF">DB325_09855</name>
</gene>
<evidence type="ECO:0000313" key="2">
    <source>
        <dbReference type="EMBL" id="PTV01046.1"/>
    </source>
</evidence>
<dbReference type="AlphaFoldDB" id="A0A2T5Q183"/>
<organism evidence="2 3">
    <name type="scientific">Limosilactobacillus reuteri</name>
    <name type="common">Lactobacillus reuteri</name>
    <dbReference type="NCBI Taxonomy" id="1598"/>
    <lineage>
        <taxon>Bacteria</taxon>
        <taxon>Bacillati</taxon>
        <taxon>Bacillota</taxon>
        <taxon>Bacilli</taxon>
        <taxon>Lactobacillales</taxon>
        <taxon>Lactobacillaceae</taxon>
        <taxon>Limosilactobacillus</taxon>
    </lineage>
</organism>
<name>A0A2T5Q183_LIMRT</name>
<accession>A0A2T5Q183</accession>